<dbReference type="RefSeq" id="WP_089334006.1">
    <property type="nucleotide sequence ID" value="NZ_FZNS01000012.1"/>
</dbReference>
<dbReference type="InterPro" id="IPR020449">
    <property type="entry name" value="Tscrpt_reg_AraC-type_HTH"/>
</dbReference>
<dbReference type="Proteomes" id="UP000198310">
    <property type="component" value="Unassembled WGS sequence"/>
</dbReference>
<dbReference type="GO" id="GO:0043565">
    <property type="term" value="F:sequence-specific DNA binding"/>
    <property type="evidence" value="ECO:0007669"/>
    <property type="project" value="InterPro"/>
</dbReference>
<dbReference type="InterPro" id="IPR018060">
    <property type="entry name" value="HTH_AraC"/>
</dbReference>
<dbReference type="PROSITE" id="PS01124">
    <property type="entry name" value="HTH_ARAC_FAMILY_2"/>
    <property type="match status" value="1"/>
</dbReference>
<gene>
    <name evidence="5" type="ORF">SAMN06269173_11257</name>
</gene>
<dbReference type="EMBL" id="FZNS01000012">
    <property type="protein sequence ID" value="SNR94465.1"/>
    <property type="molecule type" value="Genomic_DNA"/>
</dbReference>
<sequence>MKHFTSISAFHRACGYPPPQQPLLSLLTCEQLLRCTFGEDPLTTDFYMISFRKMKPGGRFLYGKTSYDHEAGALSFIKPRQVIQITDLQFVEMAFMLIVHEDYLLGHPLHAEIKKYGFFEYEVNEALHLAPREEKILWDLYHQMGFEYGNNPDEYSKEIILKHLDSMLSYSQRFYKRQFLNRSTLSGSTVTRLTSLLTTYREQGHLQTLGLPTVKYLANQLHTSPRYLTDLLKQETGKTALDHIHAFLLDVAKNLLISSDNTIAQTAYELGFNNPPYFTRLFKKQIGLTPHEYRAKFLN</sequence>
<keyword evidence="1" id="KW-0805">Transcription regulation</keyword>
<evidence type="ECO:0000313" key="5">
    <source>
        <dbReference type="EMBL" id="SNR94465.1"/>
    </source>
</evidence>
<evidence type="ECO:0000256" key="1">
    <source>
        <dbReference type="ARBA" id="ARBA00023015"/>
    </source>
</evidence>
<keyword evidence="2" id="KW-0238">DNA-binding</keyword>
<keyword evidence="3" id="KW-0804">Transcription</keyword>
<evidence type="ECO:0000313" key="6">
    <source>
        <dbReference type="Proteomes" id="UP000198310"/>
    </source>
</evidence>
<evidence type="ECO:0000256" key="3">
    <source>
        <dbReference type="ARBA" id="ARBA00023163"/>
    </source>
</evidence>
<keyword evidence="6" id="KW-1185">Reference proteome</keyword>
<dbReference type="Gene3D" id="1.10.10.60">
    <property type="entry name" value="Homeodomain-like"/>
    <property type="match status" value="2"/>
</dbReference>
<dbReference type="InterPro" id="IPR009057">
    <property type="entry name" value="Homeodomain-like_sf"/>
</dbReference>
<evidence type="ECO:0000256" key="2">
    <source>
        <dbReference type="ARBA" id="ARBA00023125"/>
    </source>
</evidence>
<dbReference type="SUPFAM" id="SSF46689">
    <property type="entry name" value="Homeodomain-like"/>
    <property type="match status" value="1"/>
</dbReference>
<accession>A0A239AFP9</accession>
<proteinExistence type="predicted"/>
<dbReference type="PANTHER" id="PTHR43280">
    <property type="entry name" value="ARAC-FAMILY TRANSCRIPTIONAL REGULATOR"/>
    <property type="match status" value="1"/>
</dbReference>
<dbReference type="SMART" id="SM00342">
    <property type="entry name" value="HTH_ARAC"/>
    <property type="match status" value="1"/>
</dbReference>
<evidence type="ECO:0000259" key="4">
    <source>
        <dbReference type="PROSITE" id="PS01124"/>
    </source>
</evidence>
<reference evidence="6" key="1">
    <citation type="submission" date="2017-06" db="EMBL/GenBank/DDBJ databases">
        <authorList>
            <person name="Varghese N."/>
            <person name="Submissions S."/>
        </authorList>
    </citation>
    <scope>NUCLEOTIDE SEQUENCE [LARGE SCALE GENOMIC DNA]</scope>
    <source>
        <strain evidence="6">DSM 28041</strain>
    </source>
</reference>
<dbReference type="PRINTS" id="PR00032">
    <property type="entry name" value="HTHARAC"/>
</dbReference>
<dbReference type="Pfam" id="PF12833">
    <property type="entry name" value="HTH_18"/>
    <property type="match status" value="1"/>
</dbReference>
<name>A0A239AFP9_9BACT</name>
<feature type="domain" description="HTH araC/xylS-type" evidence="4">
    <location>
        <begin position="191"/>
        <end position="296"/>
    </location>
</feature>
<organism evidence="5 6">
    <name type="scientific">Hymenobacter mucosus</name>
    <dbReference type="NCBI Taxonomy" id="1411120"/>
    <lineage>
        <taxon>Bacteria</taxon>
        <taxon>Pseudomonadati</taxon>
        <taxon>Bacteroidota</taxon>
        <taxon>Cytophagia</taxon>
        <taxon>Cytophagales</taxon>
        <taxon>Hymenobacteraceae</taxon>
        <taxon>Hymenobacter</taxon>
    </lineage>
</organism>
<protein>
    <submittedName>
        <fullName evidence="5">Helix-turn-helix domain-containing protein</fullName>
    </submittedName>
</protein>
<dbReference type="PANTHER" id="PTHR43280:SF32">
    <property type="entry name" value="TRANSCRIPTIONAL REGULATORY PROTEIN"/>
    <property type="match status" value="1"/>
</dbReference>
<dbReference type="GO" id="GO:0003700">
    <property type="term" value="F:DNA-binding transcription factor activity"/>
    <property type="evidence" value="ECO:0007669"/>
    <property type="project" value="InterPro"/>
</dbReference>
<dbReference type="AlphaFoldDB" id="A0A239AFP9"/>